<evidence type="ECO:0000256" key="1">
    <source>
        <dbReference type="ARBA" id="ARBA00004604"/>
    </source>
</evidence>
<evidence type="ECO:0000313" key="5">
    <source>
        <dbReference type="EMBL" id="JAP61151.1"/>
    </source>
</evidence>
<dbReference type="Gene3D" id="3.40.50.1010">
    <property type="entry name" value="5'-nuclease"/>
    <property type="match status" value="1"/>
</dbReference>
<dbReference type="InterPro" id="IPR006984">
    <property type="entry name" value="Fcf1/UTP23"/>
</dbReference>
<comment type="subcellular location">
    <subcellularLocation>
        <location evidence="1">Nucleus</location>
        <location evidence="1">Nucleolus</location>
    </subcellularLocation>
</comment>
<evidence type="ECO:0000256" key="3">
    <source>
        <dbReference type="ARBA" id="ARBA00022552"/>
    </source>
</evidence>
<dbReference type="GO" id="GO:0032040">
    <property type="term" value="C:small-subunit processome"/>
    <property type="evidence" value="ECO:0007669"/>
    <property type="project" value="InterPro"/>
</dbReference>
<name>A0A0V0J7L5_SCHSO</name>
<dbReference type="EMBL" id="GEEE01002074">
    <property type="protein sequence ID" value="JAP61151.1"/>
    <property type="molecule type" value="Transcribed_RNA"/>
</dbReference>
<organism evidence="5">
    <name type="scientific">Schistocephalus solidus</name>
    <name type="common">Tapeworm</name>
    <dbReference type="NCBI Taxonomy" id="70667"/>
    <lineage>
        <taxon>Eukaryota</taxon>
        <taxon>Metazoa</taxon>
        <taxon>Spiralia</taxon>
        <taxon>Lophotrochozoa</taxon>
        <taxon>Platyhelminthes</taxon>
        <taxon>Cestoda</taxon>
        <taxon>Eucestoda</taxon>
        <taxon>Diphyllobothriidea</taxon>
        <taxon>Diphyllobothriidae</taxon>
        <taxon>Schistocephalus</taxon>
    </lineage>
</organism>
<dbReference type="InterPro" id="IPR029060">
    <property type="entry name" value="PIN-like_dom_sf"/>
</dbReference>
<accession>A0A0V0J7L5</accession>
<proteinExistence type="predicted"/>
<dbReference type="AlphaFoldDB" id="A0A0V0J7L5"/>
<gene>
    <name evidence="5" type="primary">UTP23</name>
    <name evidence="5" type="ORF">TR123814</name>
</gene>
<dbReference type="GO" id="GO:0006364">
    <property type="term" value="P:rRNA processing"/>
    <property type="evidence" value="ECO:0007669"/>
    <property type="project" value="UniProtKB-KW"/>
</dbReference>
<keyword evidence="3" id="KW-0698">rRNA processing</keyword>
<evidence type="ECO:0000256" key="4">
    <source>
        <dbReference type="ARBA" id="ARBA00023242"/>
    </source>
</evidence>
<dbReference type="PANTHER" id="PTHR12416">
    <property type="entry name" value="RRNA-PROCESSING PROTEIN UTP23 HOMOLOG"/>
    <property type="match status" value="1"/>
</dbReference>
<dbReference type="Pfam" id="PF04900">
    <property type="entry name" value="Fcf1"/>
    <property type="match status" value="1"/>
</dbReference>
<keyword evidence="2" id="KW-0690">Ribosome biogenesis</keyword>
<sequence length="205" mass="23494">MRLKRAKQCSKILTAYSRFFGLNFKELEIFLDYTFVRQALINQVNIFESLCNMAGKGIRLVTSSCVISECKALGSLLFGSLKVLEGFKVLNCRHEYDPSRGAAWCIRKRIRTAKRHSRTYGHPKKHEKCFLFALASNDEDLRLLARSVPGMPLFLIAQRCINIEPIPASTQALIEKMTIESLKLSEAEVSIVWFLWTVHNIFFKS</sequence>
<dbReference type="SUPFAM" id="SSF88723">
    <property type="entry name" value="PIN domain-like"/>
    <property type="match status" value="1"/>
</dbReference>
<protein>
    <submittedName>
        <fullName evidence="5">rRNA-processing protein utp23</fullName>
    </submittedName>
</protein>
<evidence type="ECO:0000256" key="2">
    <source>
        <dbReference type="ARBA" id="ARBA00022517"/>
    </source>
</evidence>
<keyword evidence="4" id="KW-0539">Nucleus</keyword>
<reference evidence="5" key="1">
    <citation type="submission" date="2016-01" db="EMBL/GenBank/DDBJ databases">
        <title>Reference transcriptome for the parasite Schistocephalus solidus: insights into the molecular evolution of parasitism.</title>
        <authorList>
            <person name="Hebert F.O."/>
            <person name="Grambauer S."/>
            <person name="Barber I."/>
            <person name="Landry C.R."/>
            <person name="Aubin-Horth N."/>
        </authorList>
    </citation>
    <scope>NUCLEOTIDE SEQUENCE</scope>
</reference>